<evidence type="ECO:0000313" key="2">
    <source>
        <dbReference type="EMBL" id="CCA66409.1"/>
    </source>
</evidence>
<dbReference type="HOGENOM" id="CLU_598664_0_0_1"/>
<dbReference type="EMBL" id="CAFZ01000001">
    <property type="protein sequence ID" value="CCA66409.1"/>
    <property type="molecule type" value="Genomic_DNA"/>
</dbReference>
<feature type="region of interest" description="Disordered" evidence="1">
    <location>
        <begin position="376"/>
        <end position="457"/>
    </location>
</feature>
<proteinExistence type="predicted"/>
<feature type="compositionally biased region" description="Low complexity" evidence="1">
    <location>
        <begin position="19"/>
        <end position="33"/>
    </location>
</feature>
<name>G4T4S3_SERID</name>
<reference evidence="2 3" key="1">
    <citation type="journal article" date="2011" name="PLoS Pathog.">
        <title>Endophytic Life Strategies Decoded by Genome and Transcriptome Analyses of the Mutualistic Root Symbiont Piriformospora indica.</title>
        <authorList>
            <person name="Zuccaro A."/>
            <person name="Lahrmann U."/>
            <person name="Guldener U."/>
            <person name="Langen G."/>
            <person name="Pfiffi S."/>
            <person name="Biedenkopf D."/>
            <person name="Wong P."/>
            <person name="Samans B."/>
            <person name="Grimm C."/>
            <person name="Basiewicz M."/>
            <person name="Murat C."/>
            <person name="Martin F."/>
            <person name="Kogel K.H."/>
        </authorList>
    </citation>
    <scope>NUCLEOTIDE SEQUENCE [LARGE SCALE GENOMIC DNA]</scope>
    <source>
        <strain evidence="2 3">DSM 11827</strain>
    </source>
</reference>
<gene>
    <name evidence="2" type="ORF">PIIN_00095</name>
</gene>
<protein>
    <submittedName>
        <fullName evidence="2">Uncharacterized protein</fullName>
    </submittedName>
</protein>
<dbReference type="AlphaFoldDB" id="G4T4S3"/>
<organism evidence="2 3">
    <name type="scientific">Serendipita indica (strain DSM 11827)</name>
    <name type="common">Root endophyte fungus</name>
    <name type="synonym">Piriformospora indica</name>
    <dbReference type="NCBI Taxonomy" id="1109443"/>
    <lineage>
        <taxon>Eukaryota</taxon>
        <taxon>Fungi</taxon>
        <taxon>Dikarya</taxon>
        <taxon>Basidiomycota</taxon>
        <taxon>Agaricomycotina</taxon>
        <taxon>Agaricomycetes</taxon>
        <taxon>Sebacinales</taxon>
        <taxon>Serendipitaceae</taxon>
        <taxon>Serendipita</taxon>
    </lineage>
</organism>
<evidence type="ECO:0000313" key="3">
    <source>
        <dbReference type="Proteomes" id="UP000007148"/>
    </source>
</evidence>
<evidence type="ECO:0000256" key="1">
    <source>
        <dbReference type="SAM" id="MobiDB-lite"/>
    </source>
</evidence>
<dbReference type="InParanoid" id="G4T4S3"/>
<sequence length="457" mass="50413">MDNLANVKGVGEYYSWRYPSPSLASSPTSSRKSSGIDSLRVSSAPVSPLLRPVPIHMSSQPPEPMSECEEGIDSLPDFSNLPSNRWQSPPKVPRPQNHEPAQSSRSQRRSKYRVREAQGPSGSNLEAPIDLAAMRRQSAPSTSTLNPHAPPFMPRDLARPRAYSVPVDSESLRTGLNSSYTSEHRPTEPVMTLNPFHPYLGAVNNISTQRLASIRNDISQLRQWSNQFGPPPLPRLEPGPPAVFLAPHSHSYTHLGQTPLSERPTYPSEGYPIHPPVAYPLFDPGYLPVAPIAYREQQMVNIGPRHLWHTGYVPAPSTIIHPTLLPSLGTNMVNSPFIELTPVELPESRFKSELDNYSAAGTPASSHAPSLEACSQAEATSSFRRRSSPALFERGKSSLTPITERSETTSTSSQRMDLSDDQGLEAHKTPKKKNRRNKKPSSNINARRRMLVPKGTN</sequence>
<accession>G4T4S3</accession>
<keyword evidence="3" id="KW-1185">Reference proteome</keyword>
<feature type="region of interest" description="Disordered" evidence="1">
    <location>
        <begin position="15"/>
        <end position="156"/>
    </location>
</feature>
<dbReference type="Proteomes" id="UP000007148">
    <property type="component" value="Unassembled WGS sequence"/>
</dbReference>
<comment type="caution">
    <text evidence="2">The sequence shown here is derived from an EMBL/GenBank/DDBJ whole genome shotgun (WGS) entry which is preliminary data.</text>
</comment>
<feature type="compositionally biased region" description="Basic residues" evidence="1">
    <location>
        <begin position="429"/>
        <end position="439"/>
    </location>
</feature>